<proteinExistence type="predicted"/>
<dbReference type="InterPro" id="IPR054208">
    <property type="entry name" value="DUF6914"/>
</dbReference>
<protein>
    <submittedName>
        <fullName evidence="1">Uncharacterized protein</fullName>
    </submittedName>
</protein>
<comment type="caution">
    <text evidence="1">The sequence shown here is derived from an EMBL/GenBank/DDBJ whole genome shotgun (WGS) entry which is preliminary data.</text>
</comment>
<organism evidence="1 2">
    <name type="scientific">Ajellomyces capsulatus</name>
    <name type="common">Darling's disease fungus</name>
    <name type="synonym">Histoplasma capsulatum</name>
    <dbReference type="NCBI Taxonomy" id="5037"/>
    <lineage>
        <taxon>Eukaryota</taxon>
        <taxon>Fungi</taxon>
        <taxon>Dikarya</taxon>
        <taxon>Ascomycota</taxon>
        <taxon>Pezizomycotina</taxon>
        <taxon>Eurotiomycetes</taxon>
        <taxon>Eurotiomycetidae</taxon>
        <taxon>Onygenales</taxon>
        <taxon>Ajellomycetaceae</taxon>
        <taxon>Histoplasma</taxon>
    </lineage>
</organism>
<evidence type="ECO:0000313" key="1">
    <source>
        <dbReference type="EMBL" id="KAG5304927.1"/>
    </source>
</evidence>
<dbReference type="Proteomes" id="UP000670092">
    <property type="component" value="Unassembled WGS sequence"/>
</dbReference>
<gene>
    <name evidence="1" type="ORF">I7I52_03428</name>
</gene>
<sequence>MSNKKRLFISIHHRDEISFQEGIRCTFRAYHWGILLAPKKSSGRDNTAFDVSDGLHLDSETGQDVNPERDWYFRKKNNVDPLGSGRLIGRVMIGKVPPQTTGNDIENLFSSIALPDKELGERCRHWVWRVVLALQNESMIQKFDIEKFKDWLLNYANQCLAKPDPRNICDYKVKTS</sequence>
<evidence type="ECO:0000313" key="2">
    <source>
        <dbReference type="Proteomes" id="UP000670092"/>
    </source>
</evidence>
<dbReference type="AlphaFoldDB" id="A0A8H7Z6J7"/>
<reference evidence="1 2" key="1">
    <citation type="submission" date="2021-01" db="EMBL/GenBank/DDBJ databases">
        <title>Chromosome-level genome assembly of a human fungal pathogen reveals clustering of transcriptionally co-regulated genes.</title>
        <authorList>
            <person name="Voorhies M."/>
            <person name="Cohen S."/>
            <person name="Shea T.P."/>
            <person name="Petrus S."/>
            <person name="Munoz J.F."/>
            <person name="Poplawski S."/>
            <person name="Goldman W.E."/>
            <person name="Michael T."/>
            <person name="Cuomo C.A."/>
            <person name="Sil A."/>
            <person name="Beyhan S."/>
        </authorList>
    </citation>
    <scope>NUCLEOTIDE SEQUENCE [LARGE SCALE GENOMIC DNA]</scope>
    <source>
        <strain evidence="1 2">G184AR</strain>
    </source>
</reference>
<name>A0A8H7Z6J7_AJECA</name>
<accession>A0A8H7Z6J7</accession>
<dbReference type="Pfam" id="PF21858">
    <property type="entry name" value="DUF6914"/>
    <property type="match status" value="1"/>
</dbReference>
<dbReference type="OrthoDB" id="4924482at2759"/>
<dbReference type="EMBL" id="JAEVHI010000001">
    <property type="protein sequence ID" value="KAG5304927.1"/>
    <property type="molecule type" value="Genomic_DNA"/>
</dbReference>
<dbReference type="VEuPathDB" id="FungiDB:I7I52_03428"/>